<gene>
    <name evidence="2" type="ORF">FHU37_004687</name>
</gene>
<feature type="domain" description="N-acetyltransferase" evidence="1">
    <location>
        <begin position="5"/>
        <end position="184"/>
    </location>
</feature>
<dbReference type="Proteomes" id="UP000567795">
    <property type="component" value="Unassembled WGS sequence"/>
</dbReference>
<dbReference type="Pfam" id="PF00583">
    <property type="entry name" value="Acetyltransf_1"/>
    <property type="match status" value="1"/>
</dbReference>
<protein>
    <submittedName>
        <fullName evidence="2">GNAT superfamily N-acetyltransferase</fullName>
    </submittedName>
</protein>
<dbReference type="InterPro" id="IPR000182">
    <property type="entry name" value="GNAT_dom"/>
</dbReference>
<sequence length="187" mass="21373">MSRTLAVSLYTKGQFESIRVTLVDTYAEVYAREAASDLFFSLERFEERLISHASAPGWRCAIGEVDGETVGYAYGAPLAASTRWWRGLTTPVDDELIREDGRRTLGLFEIMLRTPWRGQGIAHTIHNELVESGPEERVSLCVERAHPRVRVLYESWGYRQIGELLPFPDAPLYDAMILDRRPLPFRQ</sequence>
<dbReference type="GO" id="GO:0016747">
    <property type="term" value="F:acyltransferase activity, transferring groups other than amino-acyl groups"/>
    <property type="evidence" value="ECO:0007669"/>
    <property type="project" value="InterPro"/>
</dbReference>
<dbReference type="AlphaFoldDB" id="A0A853AAX6"/>
<reference evidence="2 3" key="1">
    <citation type="submission" date="2020-07" db="EMBL/GenBank/DDBJ databases">
        <title>Sequencing the genomes of 1000 actinobacteria strains.</title>
        <authorList>
            <person name="Klenk H.-P."/>
        </authorList>
    </citation>
    <scope>NUCLEOTIDE SEQUENCE [LARGE SCALE GENOMIC DNA]</scope>
    <source>
        <strain evidence="2 3">DSM 42178</strain>
    </source>
</reference>
<comment type="caution">
    <text evidence="2">The sequence shown here is derived from an EMBL/GenBank/DDBJ whole genome shotgun (WGS) entry which is preliminary data.</text>
</comment>
<organism evidence="2 3">
    <name type="scientific">Allostreptomyces psammosilenae</name>
    <dbReference type="NCBI Taxonomy" id="1892865"/>
    <lineage>
        <taxon>Bacteria</taxon>
        <taxon>Bacillati</taxon>
        <taxon>Actinomycetota</taxon>
        <taxon>Actinomycetes</taxon>
        <taxon>Kitasatosporales</taxon>
        <taxon>Streptomycetaceae</taxon>
        <taxon>Allostreptomyces</taxon>
    </lineage>
</organism>
<keyword evidence="3" id="KW-1185">Reference proteome</keyword>
<dbReference type="Gene3D" id="3.40.630.30">
    <property type="match status" value="1"/>
</dbReference>
<proteinExistence type="predicted"/>
<keyword evidence="2" id="KW-0808">Transferase</keyword>
<dbReference type="PROSITE" id="PS51186">
    <property type="entry name" value="GNAT"/>
    <property type="match status" value="1"/>
</dbReference>
<evidence type="ECO:0000313" key="3">
    <source>
        <dbReference type="Proteomes" id="UP000567795"/>
    </source>
</evidence>
<evidence type="ECO:0000313" key="2">
    <source>
        <dbReference type="EMBL" id="NYI07658.1"/>
    </source>
</evidence>
<dbReference type="InterPro" id="IPR016181">
    <property type="entry name" value="Acyl_CoA_acyltransferase"/>
</dbReference>
<dbReference type="EMBL" id="JACBZD010000002">
    <property type="protein sequence ID" value="NYI07658.1"/>
    <property type="molecule type" value="Genomic_DNA"/>
</dbReference>
<evidence type="ECO:0000259" key="1">
    <source>
        <dbReference type="PROSITE" id="PS51186"/>
    </source>
</evidence>
<dbReference type="RefSeq" id="WP_246451243.1">
    <property type="nucleotide sequence ID" value="NZ_JACBZD010000002.1"/>
</dbReference>
<name>A0A853AAX6_9ACTN</name>
<accession>A0A853AAX6</accession>
<dbReference type="SUPFAM" id="SSF55729">
    <property type="entry name" value="Acyl-CoA N-acyltransferases (Nat)"/>
    <property type="match status" value="1"/>
</dbReference>